<evidence type="ECO:0000256" key="3">
    <source>
        <dbReference type="ARBA" id="ARBA00023163"/>
    </source>
</evidence>
<dbReference type="SUPFAM" id="SSF46689">
    <property type="entry name" value="Homeodomain-like"/>
    <property type="match status" value="2"/>
</dbReference>
<feature type="domain" description="HTH araC/xylS-type" evidence="4">
    <location>
        <begin position="186"/>
        <end position="284"/>
    </location>
</feature>
<dbReference type="GO" id="GO:0003700">
    <property type="term" value="F:DNA-binding transcription factor activity"/>
    <property type="evidence" value="ECO:0007669"/>
    <property type="project" value="InterPro"/>
</dbReference>
<evidence type="ECO:0000256" key="2">
    <source>
        <dbReference type="ARBA" id="ARBA00023125"/>
    </source>
</evidence>
<keyword evidence="6" id="KW-1185">Reference proteome</keyword>
<protein>
    <submittedName>
        <fullName evidence="5">AraC-like DNA-binding protein</fullName>
    </submittedName>
</protein>
<proteinExistence type="predicted"/>
<dbReference type="PRINTS" id="PR00032">
    <property type="entry name" value="HTHARAC"/>
</dbReference>
<keyword evidence="3" id="KW-0804">Transcription</keyword>
<dbReference type="PANTHER" id="PTHR43280:SF27">
    <property type="entry name" value="TRANSCRIPTIONAL REGULATOR MTLR"/>
    <property type="match status" value="1"/>
</dbReference>
<evidence type="ECO:0000313" key="5">
    <source>
        <dbReference type="EMBL" id="PWJ58170.1"/>
    </source>
</evidence>
<dbReference type="CDD" id="cd06976">
    <property type="entry name" value="cupin_MtlR-like_N"/>
    <property type="match status" value="1"/>
</dbReference>
<dbReference type="SMART" id="SM00342">
    <property type="entry name" value="HTH_ARAC"/>
    <property type="match status" value="1"/>
</dbReference>
<dbReference type="SUPFAM" id="SSF51182">
    <property type="entry name" value="RmlC-like cupins"/>
    <property type="match status" value="1"/>
</dbReference>
<sequence length="298" mass="34549">MKAVEFHLPQDVDKSFIVFREKGDFFPAPWHYHSHYEFVLVNKSTGKRMVGDHIGYFEEDDLVFMGSLLPHVWVNDPIYQQQGPEEADALVIHFTDDFLGEEFMNIPEMDHFKKVLKLADRGMALQGETRNKINKIIRDMPDKTGLQRLSDLLLIFDIMAHTAEYDLLASPRFVQNFHYDSSDRFKKITGYIMENFDKDISLSEIASVGGMGVTAFCNFFKEQFRVTFVEYLTTVRIGHACKLLSMNDRNVVEIAYECGYNNLANFNRQFKKLKNMTPSHYRKTLIVPESNIPSGTTR</sequence>
<dbReference type="PANTHER" id="PTHR43280">
    <property type="entry name" value="ARAC-FAMILY TRANSCRIPTIONAL REGULATOR"/>
    <property type="match status" value="1"/>
</dbReference>
<accession>A0A316AN15</accession>
<dbReference type="GO" id="GO:0043565">
    <property type="term" value="F:sequence-specific DNA binding"/>
    <property type="evidence" value="ECO:0007669"/>
    <property type="project" value="InterPro"/>
</dbReference>
<evidence type="ECO:0000313" key="6">
    <source>
        <dbReference type="Proteomes" id="UP000245880"/>
    </source>
</evidence>
<organism evidence="5 6">
    <name type="scientific">Dyadobacter jejuensis</name>
    <dbReference type="NCBI Taxonomy" id="1082580"/>
    <lineage>
        <taxon>Bacteria</taxon>
        <taxon>Pseudomonadati</taxon>
        <taxon>Bacteroidota</taxon>
        <taxon>Cytophagia</taxon>
        <taxon>Cytophagales</taxon>
        <taxon>Spirosomataceae</taxon>
        <taxon>Dyadobacter</taxon>
    </lineage>
</organism>
<dbReference type="PROSITE" id="PS00041">
    <property type="entry name" value="HTH_ARAC_FAMILY_1"/>
    <property type="match status" value="1"/>
</dbReference>
<dbReference type="AlphaFoldDB" id="A0A316AN15"/>
<reference evidence="5 6" key="1">
    <citation type="submission" date="2018-03" db="EMBL/GenBank/DDBJ databases">
        <title>Genomic Encyclopedia of Archaeal and Bacterial Type Strains, Phase II (KMG-II): from individual species to whole genera.</title>
        <authorList>
            <person name="Goeker M."/>
        </authorList>
    </citation>
    <scope>NUCLEOTIDE SEQUENCE [LARGE SCALE GENOMIC DNA]</scope>
    <source>
        <strain evidence="5 6">DSM 100346</strain>
    </source>
</reference>
<dbReference type="EMBL" id="QGDT01000004">
    <property type="protein sequence ID" value="PWJ58170.1"/>
    <property type="molecule type" value="Genomic_DNA"/>
</dbReference>
<evidence type="ECO:0000259" key="4">
    <source>
        <dbReference type="PROSITE" id="PS01124"/>
    </source>
</evidence>
<dbReference type="InterPro" id="IPR009057">
    <property type="entry name" value="Homeodomain-like_sf"/>
</dbReference>
<dbReference type="InterPro" id="IPR020449">
    <property type="entry name" value="Tscrpt_reg_AraC-type_HTH"/>
</dbReference>
<dbReference type="Proteomes" id="UP000245880">
    <property type="component" value="Unassembled WGS sequence"/>
</dbReference>
<dbReference type="Gene3D" id="1.10.10.60">
    <property type="entry name" value="Homeodomain-like"/>
    <property type="match status" value="2"/>
</dbReference>
<dbReference type="Pfam" id="PF12833">
    <property type="entry name" value="HTH_18"/>
    <property type="match status" value="1"/>
</dbReference>
<dbReference type="OrthoDB" id="792101at2"/>
<evidence type="ECO:0000256" key="1">
    <source>
        <dbReference type="ARBA" id="ARBA00023015"/>
    </source>
</evidence>
<gene>
    <name evidence="5" type="ORF">CLV98_10427</name>
</gene>
<dbReference type="InterPro" id="IPR018060">
    <property type="entry name" value="HTH_AraC"/>
</dbReference>
<dbReference type="RefSeq" id="WP_109674059.1">
    <property type="nucleotide sequence ID" value="NZ_QGDT01000004.1"/>
</dbReference>
<keyword evidence="2 5" id="KW-0238">DNA-binding</keyword>
<dbReference type="PROSITE" id="PS01124">
    <property type="entry name" value="HTH_ARAC_FAMILY_2"/>
    <property type="match status" value="1"/>
</dbReference>
<comment type="caution">
    <text evidence="5">The sequence shown here is derived from an EMBL/GenBank/DDBJ whole genome shotgun (WGS) entry which is preliminary data.</text>
</comment>
<keyword evidence="1" id="KW-0805">Transcription regulation</keyword>
<name>A0A316AN15_9BACT</name>
<dbReference type="InterPro" id="IPR018062">
    <property type="entry name" value="HTH_AraC-typ_CS"/>
</dbReference>
<dbReference type="InterPro" id="IPR011051">
    <property type="entry name" value="RmlC_Cupin_sf"/>
</dbReference>